<dbReference type="RefSeq" id="WP_058443257.1">
    <property type="nucleotide sequence ID" value="NZ_CAAAHT010000015.1"/>
</dbReference>
<name>A0A0W0UAB9_9GAMM</name>
<organism evidence="8 10">
    <name type="scientific">Legionella feeleii</name>
    <dbReference type="NCBI Taxonomy" id="453"/>
    <lineage>
        <taxon>Bacteria</taxon>
        <taxon>Pseudomonadati</taxon>
        <taxon>Pseudomonadota</taxon>
        <taxon>Gammaproteobacteria</taxon>
        <taxon>Legionellales</taxon>
        <taxon>Legionellaceae</taxon>
        <taxon>Legionella</taxon>
    </lineage>
</organism>
<dbReference type="AlphaFoldDB" id="A0A0W0UAB9"/>
<dbReference type="InterPro" id="IPR012327">
    <property type="entry name" value="MeTrfase_D12"/>
</dbReference>
<evidence type="ECO:0000313" key="10">
    <source>
        <dbReference type="Proteomes" id="UP000054698"/>
    </source>
</evidence>
<dbReference type="InterPro" id="IPR023095">
    <property type="entry name" value="Ade_MeTrfase_dom_2"/>
</dbReference>
<evidence type="ECO:0000313" key="11">
    <source>
        <dbReference type="Proteomes" id="UP000251942"/>
    </source>
</evidence>
<keyword evidence="5" id="KW-0949">S-adenosyl-L-methionine</keyword>
<evidence type="ECO:0000313" key="9">
    <source>
        <dbReference type="EMBL" id="SPX62202.1"/>
    </source>
</evidence>
<reference evidence="9 11" key="2">
    <citation type="submission" date="2018-06" db="EMBL/GenBank/DDBJ databases">
        <authorList>
            <consortium name="Pathogen Informatics"/>
            <person name="Doyle S."/>
        </authorList>
    </citation>
    <scope>NUCLEOTIDE SEQUENCE [LARGE SCALE GENOMIC DNA]</scope>
    <source>
        <strain evidence="9 11">NCTC12022</strain>
    </source>
</reference>
<evidence type="ECO:0000256" key="7">
    <source>
        <dbReference type="SAM" id="MobiDB-lite"/>
    </source>
</evidence>
<dbReference type="GO" id="GO:0006298">
    <property type="term" value="P:mismatch repair"/>
    <property type="evidence" value="ECO:0007669"/>
    <property type="project" value="TreeGrafter"/>
</dbReference>
<dbReference type="Proteomes" id="UP000054698">
    <property type="component" value="Unassembled WGS sequence"/>
</dbReference>
<dbReference type="GO" id="GO:0032259">
    <property type="term" value="P:methylation"/>
    <property type="evidence" value="ECO:0007669"/>
    <property type="project" value="UniProtKB-KW"/>
</dbReference>
<gene>
    <name evidence="8" type="ORF">Lfee_0034</name>
    <name evidence="9" type="ORF">NCTC12022_02959</name>
</gene>
<dbReference type="GO" id="GO:0009307">
    <property type="term" value="P:DNA restriction-modification system"/>
    <property type="evidence" value="ECO:0007669"/>
    <property type="project" value="InterPro"/>
</dbReference>
<dbReference type="GO" id="GO:1904047">
    <property type="term" value="F:S-adenosyl-L-methionine binding"/>
    <property type="evidence" value="ECO:0007669"/>
    <property type="project" value="TreeGrafter"/>
</dbReference>
<protein>
    <recommendedName>
        <fullName evidence="2">site-specific DNA-methyltransferase (adenine-specific)</fullName>
        <ecNumber evidence="2">2.1.1.72</ecNumber>
    </recommendedName>
</protein>
<evidence type="ECO:0000256" key="5">
    <source>
        <dbReference type="ARBA" id="ARBA00022691"/>
    </source>
</evidence>
<evidence type="ECO:0000256" key="4">
    <source>
        <dbReference type="ARBA" id="ARBA00022679"/>
    </source>
</evidence>
<evidence type="ECO:0000256" key="2">
    <source>
        <dbReference type="ARBA" id="ARBA00011900"/>
    </source>
</evidence>
<feature type="compositionally biased region" description="Basic and acidic residues" evidence="7">
    <location>
        <begin position="824"/>
        <end position="834"/>
    </location>
</feature>
<dbReference type="PATRIC" id="fig|453.4.peg.39"/>
<proteinExistence type="inferred from homology"/>
<feature type="compositionally biased region" description="Polar residues" evidence="7">
    <location>
        <begin position="639"/>
        <end position="651"/>
    </location>
</feature>
<feature type="region of interest" description="Disordered" evidence="7">
    <location>
        <begin position="722"/>
        <end position="741"/>
    </location>
</feature>
<dbReference type="GO" id="GO:0009007">
    <property type="term" value="F:site-specific DNA-methyltransferase (adenine-specific) activity"/>
    <property type="evidence" value="ECO:0007669"/>
    <property type="project" value="UniProtKB-EC"/>
</dbReference>
<dbReference type="Pfam" id="PF02086">
    <property type="entry name" value="MethyltransfD12"/>
    <property type="match status" value="1"/>
</dbReference>
<dbReference type="Gene3D" id="3.40.50.150">
    <property type="entry name" value="Vaccinia Virus protein VP39"/>
    <property type="match status" value="1"/>
</dbReference>
<feature type="region of interest" description="Disordered" evidence="7">
    <location>
        <begin position="639"/>
        <end position="713"/>
    </location>
</feature>
<dbReference type="STRING" id="453.Lfee_0034"/>
<feature type="compositionally biased region" description="Polar residues" evidence="7">
    <location>
        <begin position="835"/>
        <end position="846"/>
    </location>
</feature>
<feature type="compositionally biased region" description="Acidic residues" evidence="7">
    <location>
        <begin position="671"/>
        <end position="688"/>
    </location>
</feature>
<dbReference type="OrthoDB" id="9802304at2"/>
<sequence length="846" mass="96714">MREKFSPSPKSKTALRKEKIISKSCLFILMNTFKGETDLQNLPGESKDLYIFTEHNELYYAPRETPTHDQRTSSSWQKYIQVPLTPQKSNELRSELLPILRKRSKSDSLDRQFTTLSPNDLTALKKITGHARKSTRGPIELERVWHRVSWLPGYLVHEFSGTGDKLRPYQKTLAYRLAWERLKGTYVKGKVAFPVFKIANFTLIKEEHCKLLMAESLALGIPPHVFQITAHPLSERSQAKLAHHVKSQPSLIDNPQAFEAYTHSESFRGNFAVWRRERQGNVQRKEPKKTFMTSPRAFRYFGNSLNYLESIEKIIERSPEFAQASVVKDVTCGSCALTFYLAQKYPEKKYIASDINGELINLLNYIKENRWEDIEKSYREHHSRCHNSPASQRNTIFNQMIVEYNEQPLPKDYSLLLFIQNNSFVNVEFAGTQIRRAYLLQERSTKLETTLKLLHHSKKLIDKGNIEFQQMDMHETLHQTNPGDICFLTPPHEHDDAKFYLQKISVNDLSTSIRQLQARQIPFLLTYGDNIEQKSTNLTSIIDGLNKYSYLASAGRKKAPKIMTVYFSQNLVSPSVLEELNRNLRLNAERLITKARKGLRALEETRASGGSSHLSETEQLYTQTLELAQQIINTFAEIPQTSSSKTMQQTIERQEGDERSIVTPQPSPVETDSESELEGEETDLEEDALVPLTAVDEEPTTSENTAAQPPDVVDIWQFSPPQRTASLEQSSETPSDLTTNNTRAESRILPSIAELFPFLCNSRRVPEEDKLNVGVEELSKRKTMTSRQTTKGSLLPDYKRARTGQYFDFFSKDSVATGTIDHETTLADETKADYESSSFPSPSLEG</sequence>
<dbReference type="EMBL" id="LNYB01000004">
    <property type="protein sequence ID" value="KTD04896.1"/>
    <property type="molecule type" value="Genomic_DNA"/>
</dbReference>
<dbReference type="EMBL" id="UASS01000037">
    <property type="protein sequence ID" value="SPX62202.1"/>
    <property type="molecule type" value="Genomic_DNA"/>
</dbReference>
<comment type="catalytic activity">
    <reaction evidence="6">
        <text>a 2'-deoxyadenosine in DNA + S-adenosyl-L-methionine = an N(6)-methyl-2'-deoxyadenosine in DNA + S-adenosyl-L-homocysteine + H(+)</text>
        <dbReference type="Rhea" id="RHEA:15197"/>
        <dbReference type="Rhea" id="RHEA-COMP:12418"/>
        <dbReference type="Rhea" id="RHEA-COMP:12419"/>
        <dbReference type="ChEBI" id="CHEBI:15378"/>
        <dbReference type="ChEBI" id="CHEBI:57856"/>
        <dbReference type="ChEBI" id="CHEBI:59789"/>
        <dbReference type="ChEBI" id="CHEBI:90615"/>
        <dbReference type="ChEBI" id="CHEBI:90616"/>
        <dbReference type="EC" id="2.1.1.72"/>
    </reaction>
</comment>
<keyword evidence="4 8" id="KW-0808">Transferase</keyword>
<reference evidence="8 10" key="1">
    <citation type="submission" date="2015-11" db="EMBL/GenBank/DDBJ databases">
        <title>Genomic analysis of 38 Legionella species identifies large and diverse effector repertoires.</title>
        <authorList>
            <person name="Burstein D."/>
            <person name="Amaro F."/>
            <person name="Zusman T."/>
            <person name="Lifshitz Z."/>
            <person name="Cohen O."/>
            <person name="Gilbert J.A."/>
            <person name="Pupko T."/>
            <person name="Shuman H.A."/>
            <person name="Segal G."/>
        </authorList>
    </citation>
    <scope>NUCLEOTIDE SEQUENCE [LARGE SCALE GENOMIC DNA]</scope>
    <source>
        <strain evidence="8 10">WO-44C</strain>
    </source>
</reference>
<dbReference type="Gene3D" id="1.10.1020.10">
    <property type="entry name" value="Adenine-specific Methyltransferase, Domain 2"/>
    <property type="match status" value="1"/>
</dbReference>
<keyword evidence="3 8" id="KW-0489">Methyltransferase</keyword>
<dbReference type="SUPFAM" id="SSF53335">
    <property type="entry name" value="S-adenosyl-L-methionine-dependent methyltransferases"/>
    <property type="match status" value="1"/>
</dbReference>
<dbReference type="InterPro" id="IPR029063">
    <property type="entry name" value="SAM-dependent_MTases_sf"/>
</dbReference>
<dbReference type="PANTHER" id="PTHR30481:SF3">
    <property type="entry name" value="DNA ADENINE METHYLASE"/>
    <property type="match status" value="1"/>
</dbReference>
<feature type="region of interest" description="Disordered" evidence="7">
    <location>
        <begin position="824"/>
        <end position="846"/>
    </location>
</feature>
<evidence type="ECO:0000256" key="3">
    <source>
        <dbReference type="ARBA" id="ARBA00022603"/>
    </source>
</evidence>
<dbReference type="Proteomes" id="UP000251942">
    <property type="component" value="Unassembled WGS sequence"/>
</dbReference>
<dbReference type="GO" id="GO:0043565">
    <property type="term" value="F:sequence-specific DNA binding"/>
    <property type="evidence" value="ECO:0007669"/>
    <property type="project" value="TreeGrafter"/>
</dbReference>
<keyword evidence="10" id="KW-1185">Reference proteome</keyword>
<evidence type="ECO:0000313" key="8">
    <source>
        <dbReference type="EMBL" id="KTD04896.1"/>
    </source>
</evidence>
<evidence type="ECO:0000256" key="1">
    <source>
        <dbReference type="ARBA" id="ARBA00006594"/>
    </source>
</evidence>
<evidence type="ECO:0000256" key="6">
    <source>
        <dbReference type="ARBA" id="ARBA00047942"/>
    </source>
</evidence>
<comment type="similarity">
    <text evidence="1">Belongs to the N(4)/N(6)-methyltransferase family.</text>
</comment>
<dbReference type="EC" id="2.1.1.72" evidence="2"/>
<accession>A0A0W0UAB9</accession>
<dbReference type="PANTHER" id="PTHR30481">
    <property type="entry name" value="DNA ADENINE METHYLASE"/>
    <property type="match status" value="1"/>
</dbReference>